<evidence type="ECO:0000256" key="2">
    <source>
        <dbReference type="ARBA" id="ARBA00022729"/>
    </source>
</evidence>
<feature type="chain" id="PRO_5016342224" description="Imelysin-like domain-containing protein" evidence="3">
    <location>
        <begin position="23"/>
        <end position="354"/>
    </location>
</feature>
<organism evidence="5 6">
    <name type="scientific">Marinomonas alcarazii</name>
    <dbReference type="NCBI Taxonomy" id="491949"/>
    <lineage>
        <taxon>Bacteria</taxon>
        <taxon>Pseudomonadati</taxon>
        <taxon>Pseudomonadota</taxon>
        <taxon>Gammaproteobacteria</taxon>
        <taxon>Oceanospirillales</taxon>
        <taxon>Oceanospirillaceae</taxon>
        <taxon>Marinomonas</taxon>
    </lineage>
</organism>
<dbReference type="Pfam" id="PF09375">
    <property type="entry name" value="Peptidase_M75"/>
    <property type="match status" value="1"/>
</dbReference>
<dbReference type="Proteomes" id="UP000247551">
    <property type="component" value="Unassembled WGS sequence"/>
</dbReference>
<name>A0A318V757_9GAMM</name>
<evidence type="ECO:0000256" key="1">
    <source>
        <dbReference type="ARBA" id="ARBA00004196"/>
    </source>
</evidence>
<evidence type="ECO:0000256" key="3">
    <source>
        <dbReference type="SAM" id="SignalP"/>
    </source>
</evidence>
<feature type="signal peptide" evidence="3">
    <location>
        <begin position="1"/>
        <end position="22"/>
    </location>
</feature>
<dbReference type="EMBL" id="QKLW01000001">
    <property type="protein sequence ID" value="PYF84516.1"/>
    <property type="molecule type" value="Genomic_DNA"/>
</dbReference>
<proteinExistence type="predicted"/>
<keyword evidence="6" id="KW-1185">Reference proteome</keyword>
<comment type="subcellular location">
    <subcellularLocation>
        <location evidence="1">Cell envelope</location>
    </subcellularLocation>
</comment>
<evidence type="ECO:0000259" key="4">
    <source>
        <dbReference type="Pfam" id="PF09375"/>
    </source>
</evidence>
<reference evidence="5 6" key="1">
    <citation type="submission" date="2018-06" db="EMBL/GenBank/DDBJ databases">
        <title>Genomic Encyclopedia of Type Strains, Phase III (KMG-III): the genomes of soil and plant-associated and newly described type strains.</title>
        <authorList>
            <person name="Whitman W."/>
        </authorList>
    </citation>
    <scope>NUCLEOTIDE SEQUENCE [LARGE SCALE GENOMIC DNA]</scope>
    <source>
        <strain evidence="5 6">CECT 7730</strain>
    </source>
</reference>
<dbReference type="CDD" id="cd14659">
    <property type="entry name" value="Imelysin-like_IPPA"/>
    <property type="match status" value="1"/>
</dbReference>
<keyword evidence="2 3" id="KW-0732">Signal</keyword>
<evidence type="ECO:0000313" key="5">
    <source>
        <dbReference type="EMBL" id="PYF84516.1"/>
    </source>
</evidence>
<dbReference type="InterPro" id="IPR038352">
    <property type="entry name" value="Imelysin_sf"/>
</dbReference>
<dbReference type="AlphaFoldDB" id="A0A318V757"/>
<accession>A0A318V757</accession>
<dbReference type="GO" id="GO:0030313">
    <property type="term" value="C:cell envelope"/>
    <property type="evidence" value="ECO:0007669"/>
    <property type="project" value="UniProtKB-SubCell"/>
</dbReference>
<protein>
    <recommendedName>
        <fullName evidence="4">Imelysin-like domain-containing protein</fullName>
    </recommendedName>
</protein>
<dbReference type="InterPro" id="IPR034984">
    <property type="entry name" value="Imelysin-like_IPPA"/>
</dbReference>
<dbReference type="InterPro" id="IPR018976">
    <property type="entry name" value="Imelysin-like"/>
</dbReference>
<dbReference type="Gene3D" id="1.20.1420.20">
    <property type="entry name" value="M75 peptidase, HXXE motif"/>
    <property type="match status" value="1"/>
</dbReference>
<feature type="domain" description="Imelysin-like" evidence="4">
    <location>
        <begin position="39"/>
        <end position="331"/>
    </location>
</feature>
<dbReference type="RefSeq" id="WP_110571984.1">
    <property type="nucleotide sequence ID" value="NZ_QKLW01000001.1"/>
</dbReference>
<gene>
    <name evidence="5" type="ORF">DFP75_101554</name>
</gene>
<evidence type="ECO:0000313" key="6">
    <source>
        <dbReference type="Proteomes" id="UP000247551"/>
    </source>
</evidence>
<comment type="caution">
    <text evidence="5">The sequence shown here is derived from an EMBL/GenBank/DDBJ whole genome shotgun (WGS) entry which is preliminary data.</text>
</comment>
<sequence length="354" mass="40070">MKHFPKLIALVISATSPLLASAGQWEGPLNGIVDKIVKQGYSAYSDSSKILQQSTTTLCGSPSQETLQSAQDAFQQNALDWQQVQWLNFGPVTYFMRYYAFEYWPDKKGVTQRQLRTLAQGNPDVMDAPKFWTKASIAVRGLTAIESLLYHPDFEPIHSAKHCQLLKKVTMHHLESADAVATQWQNGKAQDWVFDEEGMGFDHEKIALEQFLQQWVEHMSAVKDAKLETPIGYNGRENLKLAEFYRSDLPLKAIQQNLKSYREIYHAGSPSLFDMAKQKDPVLAEKFEVQLTQNLKLALQLPSDFFHSDANYSQEKRIALAKPLVQSISNSQSYLTSIVTQLGFQIGFNSRDGD</sequence>